<dbReference type="EMBL" id="CM039428">
    <property type="protein sequence ID" value="KAI4352390.1"/>
    <property type="molecule type" value="Genomic_DNA"/>
</dbReference>
<organism evidence="1 2">
    <name type="scientific">Bauhinia variegata</name>
    <name type="common">Purple orchid tree</name>
    <name type="synonym">Phanera variegata</name>
    <dbReference type="NCBI Taxonomy" id="167791"/>
    <lineage>
        <taxon>Eukaryota</taxon>
        <taxon>Viridiplantae</taxon>
        <taxon>Streptophyta</taxon>
        <taxon>Embryophyta</taxon>
        <taxon>Tracheophyta</taxon>
        <taxon>Spermatophyta</taxon>
        <taxon>Magnoliopsida</taxon>
        <taxon>eudicotyledons</taxon>
        <taxon>Gunneridae</taxon>
        <taxon>Pentapetalae</taxon>
        <taxon>rosids</taxon>
        <taxon>fabids</taxon>
        <taxon>Fabales</taxon>
        <taxon>Fabaceae</taxon>
        <taxon>Cercidoideae</taxon>
        <taxon>Cercideae</taxon>
        <taxon>Bauhiniinae</taxon>
        <taxon>Bauhinia</taxon>
    </lineage>
</organism>
<evidence type="ECO:0000313" key="1">
    <source>
        <dbReference type="EMBL" id="KAI4352390.1"/>
    </source>
</evidence>
<gene>
    <name evidence="1" type="ORF">L6164_006647</name>
</gene>
<comment type="caution">
    <text evidence="1">The sequence shown here is derived from an EMBL/GenBank/DDBJ whole genome shotgun (WGS) entry which is preliminary data.</text>
</comment>
<dbReference type="Proteomes" id="UP000828941">
    <property type="component" value="Chromosome 3"/>
</dbReference>
<keyword evidence="2" id="KW-1185">Reference proteome</keyword>
<reference evidence="1 2" key="1">
    <citation type="journal article" date="2022" name="DNA Res.">
        <title>Chromosomal-level genome assembly of the orchid tree Bauhinia variegata (Leguminosae; Cercidoideae) supports the allotetraploid origin hypothesis of Bauhinia.</title>
        <authorList>
            <person name="Zhong Y."/>
            <person name="Chen Y."/>
            <person name="Zheng D."/>
            <person name="Pang J."/>
            <person name="Liu Y."/>
            <person name="Luo S."/>
            <person name="Meng S."/>
            <person name="Qian L."/>
            <person name="Wei D."/>
            <person name="Dai S."/>
            <person name="Zhou R."/>
        </authorList>
    </citation>
    <scope>NUCLEOTIDE SEQUENCE [LARGE SCALE GENOMIC DNA]</scope>
    <source>
        <strain evidence="1">BV-YZ2020</strain>
    </source>
</reference>
<sequence length="340" mass="38485">MDQMLVSSWFNLHSSVPSSYVQPPESRPSHTVVSEKSIPVIDLGGHNRAETLHKVLKASEEYGFFQVINHGVPKDLIEGTLNIFKEFHAMPAKEKMRECSRDPKGSCKLYTSREINKKDAIQFWKDTLRHACPPSGEYMEYWPQKPARYRWRTLKSLGGNDYVYVNIFSSRIYDSKGLGLTPGYFNSVLTENPTVQAHHYPPCPEPSLTLGAPKHRDPTIITILLQDKGINALQVFRDGEWIGVEPIPNAFVVNIWLLLQITSNGRLVGPEHRVVTNSRVARTSVAYCINPSNKTIIESAKTCVSSTNPPKYKPISYEDFRRDILIKGTAFVEAELMQSH</sequence>
<evidence type="ECO:0000313" key="2">
    <source>
        <dbReference type="Proteomes" id="UP000828941"/>
    </source>
</evidence>
<name>A0ACB9PUF1_BAUVA</name>
<protein>
    <submittedName>
        <fullName evidence="1">Uncharacterized protein</fullName>
    </submittedName>
</protein>
<accession>A0ACB9PUF1</accession>
<proteinExistence type="predicted"/>